<dbReference type="FunFam" id="2.60.40.10:FF:000328">
    <property type="entry name" value="CLUMA_CG000981, isoform A"/>
    <property type="match status" value="1"/>
</dbReference>
<dbReference type="GO" id="GO:0005886">
    <property type="term" value="C:plasma membrane"/>
    <property type="evidence" value="ECO:0007669"/>
    <property type="project" value="UniProtKB-SubCell"/>
</dbReference>
<evidence type="ECO:0000256" key="10">
    <source>
        <dbReference type="ARBA" id="ARBA00023319"/>
    </source>
</evidence>
<feature type="domain" description="Ig-like" evidence="12">
    <location>
        <begin position="223"/>
        <end position="315"/>
    </location>
</feature>
<keyword evidence="9" id="KW-0325">Glycoprotein</keyword>
<dbReference type="InterPro" id="IPR003599">
    <property type="entry name" value="Ig_sub"/>
</dbReference>
<keyword evidence="3" id="KW-1003">Cell membrane</keyword>
<dbReference type="InterPro" id="IPR051170">
    <property type="entry name" value="Neural/epithelial_adhesion"/>
</dbReference>
<comment type="caution">
    <text evidence="13">The sequence shown here is derived from an EMBL/GenBank/DDBJ whole genome shotgun (WGS) entry which is preliminary data.</text>
</comment>
<dbReference type="Pfam" id="PF13927">
    <property type="entry name" value="Ig_3"/>
    <property type="match status" value="2"/>
</dbReference>
<evidence type="ECO:0000256" key="5">
    <source>
        <dbReference type="ARBA" id="ARBA00022729"/>
    </source>
</evidence>
<protein>
    <recommendedName>
        <fullName evidence="12">Ig-like domain-containing protein</fullName>
    </recommendedName>
</protein>
<dbReference type="AlphaFoldDB" id="A0AA39C4L0"/>
<keyword evidence="8" id="KW-1015">Disulfide bond</keyword>
<dbReference type="SMART" id="SM00408">
    <property type="entry name" value="IGc2"/>
    <property type="match status" value="3"/>
</dbReference>
<dbReference type="SMART" id="SM00409">
    <property type="entry name" value="IG"/>
    <property type="match status" value="3"/>
</dbReference>
<evidence type="ECO:0000256" key="8">
    <source>
        <dbReference type="ARBA" id="ARBA00023157"/>
    </source>
</evidence>
<dbReference type="InterPro" id="IPR048491">
    <property type="entry name" value="XMAP215_CLASP_TOG"/>
</dbReference>
<feature type="compositionally biased region" description="Acidic residues" evidence="11">
    <location>
        <begin position="557"/>
        <end position="570"/>
    </location>
</feature>
<accession>A0AA39C4L0</accession>
<keyword evidence="6" id="KW-0677">Repeat</keyword>
<evidence type="ECO:0000259" key="12">
    <source>
        <dbReference type="PROSITE" id="PS50835"/>
    </source>
</evidence>
<dbReference type="InterPro" id="IPR036179">
    <property type="entry name" value="Ig-like_dom_sf"/>
</dbReference>
<evidence type="ECO:0000256" key="11">
    <source>
        <dbReference type="SAM" id="MobiDB-lite"/>
    </source>
</evidence>
<sequence>MESQSSWLKKFVIDSNLPAQEKRLEAALTFIENAACAGKTAREVMNGIVNKCVAASKGRIKELAVQISLMYIGIGKHKIVQKKLLEGTEAKNPKIAAACINTLTVALKEFGSEVINIKPLSKRVPALLEARNETVREEGKAMAIEIYRWIGAPLKQQLNTLKPVQLGELEVKFAKLTDAKAYPWRSLRSQKVKNTCATESASGYYAWMFPRQQGPHSSTVKLPRFGKPLNNLTISVGREAIFTCIVENLGLYKVAWLRVDTQTILTIASHVITKNHRIAVMHSGHRTWSLHIKDTRETDRGWYMCQVNTDPMSSNTGFLEVVVPPDILDYPTSTDMVVREGSNVTMRCAATGTPEPTVTWRREAGGMITLSNWHQALVLEGTELELTRVTRLHMGPYLCIASNGVPPSVSKRIVLIVHFSPMIYVENQLIGAYEGQTLVLECHTEAYPRPIVYWTKPTNDTVMNDNNYKAETIINGYETTMRLIIRGIRPQDYGSFRCIATNSLGETDGKIKLYKIPKPPTTRKPNSRRDSKKWKNDRNNEKNIAGMKDELITRGDNDDDEDNEDDESDENFTNSSISLTSIMLIKRQRYCNYIDVYVIAIISTIMSRLMT</sequence>
<dbReference type="GO" id="GO:0005737">
    <property type="term" value="C:cytoplasm"/>
    <property type="evidence" value="ECO:0007669"/>
    <property type="project" value="UniProtKB-SubCell"/>
</dbReference>
<dbReference type="GO" id="GO:0015631">
    <property type="term" value="F:tubulin binding"/>
    <property type="evidence" value="ECO:0007669"/>
    <property type="project" value="InterPro"/>
</dbReference>
<dbReference type="InterPro" id="IPR013098">
    <property type="entry name" value="Ig_I-set"/>
</dbReference>
<evidence type="ECO:0000256" key="7">
    <source>
        <dbReference type="ARBA" id="ARBA00023136"/>
    </source>
</evidence>
<feature type="domain" description="Ig-like" evidence="12">
    <location>
        <begin position="325"/>
        <end position="410"/>
    </location>
</feature>
<evidence type="ECO:0000313" key="13">
    <source>
        <dbReference type="EMBL" id="KAK0157777.1"/>
    </source>
</evidence>
<evidence type="ECO:0000256" key="1">
    <source>
        <dbReference type="ARBA" id="ARBA00004236"/>
    </source>
</evidence>
<evidence type="ECO:0000256" key="6">
    <source>
        <dbReference type="ARBA" id="ARBA00022737"/>
    </source>
</evidence>
<dbReference type="InterPro" id="IPR011989">
    <property type="entry name" value="ARM-like"/>
</dbReference>
<keyword evidence="4" id="KW-0963">Cytoplasm</keyword>
<dbReference type="FunFam" id="1.25.10.10:FF:000063">
    <property type="entry name" value="Putative cytoskeleton-associated protein 5"/>
    <property type="match status" value="1"/>
</dbReference>
<feature type="region of interest" description="Disordered" evidence="11">
    <location>
        <begin position="514"/>
        <end position="572"/>
    </location>
</feature>
<evidence type="ECO:0000256" key="3">
    <source>
        <dbReference type="ARBA" id="ARBA00022475"/>
    </source>
</evidence>
<keyword evidence="5" id="KW-0732">Signal</keyword>
<dbReference type="GO" id="GO:0043005">
    <property type="term" value="C:neuron projection"/>
    <property type="evidence" value="ECO:0007669"/>
    <property type="project" value="TreeGrafter"/>
</dbReference>
<feature type="domain" description="Ig-like" evidence="12">
    <location>
        <begin position="421"/>
        <end position="514"/>
    </location>
</feature>
<dbReference type="Pfam" id="PF21041">
    <property type="entry name" value="XMAP215_CLASP_TOG"/>
    <property type="match status" value="1"/>
</dbReference>
<evidence type="ECO:0000256" key="2">
    <source>
        <dbReference type="ARBA" id="ARBA00004496"/>
    </source>
</evidence>
<keyword evidence="10" id="KW-0393">Immunoglobulin domain</keyword>
<keyword evidence="14" id="KW-1185">Reference proteome</keyword>
<dbReference type="InterPro" id="IPR034085">
    <property type="entry name" value="TOG"/>
</dbReference>
<dbReference type="InterPro" id="IPR007110">
    <property type="entry name" value="Ig-like_dom"/>
</dbReference>
<dbReference type="PROSITE" id="PS50835">
    <property type="entry name" value="IG_LIKE"/>
    <property type="match status" value="3"/>
</dbReference>
<evidence type="ECO:0000313" key="14">
    <source>
        <dbReference type="Proteomes" id="UP001168990"/>
    </source>
</evidence>
<name>A0AA39C4L0_9HYME</name>
<evidence type="ECO:0000256" key="4">
    <source>
        <dbReference type="ARBA" id="ARBA00022490"/>
    </source>
</evidence>
<evidence type="ECO:0000256" key="9">
    <source>
        <dbReference type="ARBA" id="ARBA00023180"/>
    </source>
</evidence>
<dbReference type="PANTHER" id="PTHR12231">
    <property type="entry name" value="CTX-RELATED TYPE I TRANSMEMBRANE PROTEIN"/>
    <property type="match status" value="1"/>
</dbReference>
<dbReference type="InterPro" id="IPR003598">
    <property type="entry name" value="Ig_sub2"/>
</dbReference>
<dbReference type="GO" id="GO:0000226">
    <property type="term" value="P:microtubule cytoskeleton organization"/>
    <property type="evidence" value="ECO:0007669"/>
    <property type="project" value="UniProtKB-ARBA"/>
</dbReference>
<comment type="subcellular location">
    <subcellularLocation>
        <location evidence="1">Cell membrane</location>
    </subcellularLocation>
    <subcellularLocation>
        <location evidence="2">Cytoplasm</location>
    </subcellularLocation>
</comment>
<dbReference type="EMBL" id="JAQQBS010001425">
    <property type="protein sequence ID" value="KAK0157777.1"/>
    <property type="molecule type" value="Genomic_DNA"/>
</dbReference>
<dbReference type="Proteomes" id="UP001168990">
    <property type="component" value="Unassembled WGS sequence"/>
</dbReference>
<feature type="compositionally biased region" description="Basic and acidic residues" evidence="11">
    <location>
        <begin position="527"/>
        <end position="556"/>
    </location>
</feature>
<dbReference type="SMART" id="SM01349">
    <property type="entry name" value="TOG"/>
    <property type="match status" value="1"/>
</dbReference>
<dbReference type="PANTHER" id="PTHR12231:SF272">
    <property type="entry name" value="DPR-INTERACTING PROTEIN THETA"/>
    <property type="match status" value="1"/>
</dbReference>
<keyword evidence="7" id="KW-0472">Membrane</keyword>
<reference evidence="13" key="1">
    <citation type="journal article" date="2023" name="bioRxiv">
        <title>Scaffold-level genome assemblies of two parasitoid biocontrol wasps reveal the parthenogenesis mechanism and an associated novel virus.</title>
        <authorList>
            <person name="Inwood S."/>
            <person name="Skelly J."/>
            <person name="Guhlin J."/>
            <person name="Harrop T."/>
            <person name="Goldson S."/>
            <person name="Dearden P."/>
        </authorList>
    </citation>
    <scope>NUCLEOTIDE SEQUENCE</scope>
    <source>
        <strain evidence="13">Irish</strain>
        <tissue evidence="13">Whole body</tissue>
    </source>
</reference>
<gene>
    <name evidence="13" type="ORF">PV328_011472</name>
</gene>
<dbReference type="Gene3D" id="2.60.40.10">
    <property type="entry name" value="Immunoglobulins"/>
    <property type="match status" value="3"/>
</dbReference>
<dbReference type="Gene3D" id="1.25.10.10">
    <property type="entry name" value="Leucine-rich Repeat Variant"/>
    <property type="match status" value="1"/>
</dbReference>
<organism evidence="13 14">
    <name type="scientific">Microctonus aethiopoides</name>
    <dbReference type="NCBI Taxonomy" id="144406"/>
    <lineage>
        <taxon>Eukaryota</taxon>
        <taxon>Metazoa</taxon>
        <taxon>Ecdysozoa</taxon>
        <taxon>Arthropoda</taxon>
        <taxon>Hexapoda</taxon>
        <taxon>Insecta</taxon>
        <taxon>Pterygota</taxon>
        <taxon>Neoptera</taxon>
        <taxon>Endopterygota</taxon>
        <taxon>Hymenoptera</taxon>
        <taxon>Apocrita</taxon>
        <taxon>Ichneumonoidea</taxon>
        <taxon>Braconidae</taxon>
        <taxon>Euphorinae</taxon>
        <taxon>Microctonus</taxon>
    </lineage>
</organism>
<dbReference type="InterPro" id="IPR013783">
    <property type="entry name" value="Ig-like_fold"/>
</dbReference>
<dbReference type="SUPFAM" id="SSF48726">
    <property type="entry name" value="Immunoglobulin"/>
    <property type="match status" value="3"/>
</dbReference>
<reference evidence="13" key="2">
    <citation type="submission" date="2023-03" db="EMBL/GenBank/DDBJ databases">
        <authorList>
            <person name="Inwood S.N."/>
            <person name="Skelly J.G."/>
            <person name="Guhlin J."/>
            <person name="Harrop T.W.R."/>
            <person name="Goldson S.G."/>
            <person name="Dearden P.K."/>
        </authorList>
    </citation>
    <scope>NUCLEOTIDE SEQUENCE</scope>
    <source>
        <strain evidence="13">Irish</strain>
        <tissue evidence="13">Whole body</tissue>
    </source>
</reference>
<proteinExistence type="predicted"/>
<dbReference type="Pfam" id="PF07679">
    <property type="entry name" value="I-set"/>
    <property type="match status" value="1"/>
</dbReference>